<keyword evidence="4" id="KW-0808">Transferase</keyword>
<dbReference type="STRING" id="946077.W5A_08132"/>
<dbReference type="SUPFAM" id="SSF48452">
    <property type="entry name" value="TPR-like"/>
    <property type="match status" value="1"/>
</dbReference>
<sequence>MSKRLNLLYFLVVCFWNTFFAQDLIPLDEKNYIQALQENIQNSSADSIQLHNLLLISAYWAPKDSIQSKQALNHVLLHPNKEVLSKAMLNYYQGYYYTHQSQKEKAKAYYKKVIEDVGLVKNTQSKMLLARAWYQYAYIQVEEKGYDYMVEQLTTQCIPLAIESKNKELQAYFKTQLGLTFMSVGQFDTAEEHHLKALAVLQELPTETATHLITYFNLISNYCYKPDSQSAKIYIDKASRLIEKYPTSSHFPNYYYQQAMYFTTKQEYSNAIESLDKGVKSATELKQWKLLQLLKFRMYNVHLMLKDYNKAQAVLEDILQDNILTKEVVNRKITFSQLAYVNQLQGNYKEAYQWLTKASVLGDSIQQNKLLEKMNELEILHKTAEKQQTIDNLKREKIENALKAKNKNLRLGLLAIALVLLLIIAILIYINYKNQKKLTTQIQINHQQQLHKIEQQHKYEATQAILQGEEQERQRIAQDLHDSIGGMLANIRMILSNENTDRIQNAEDILKKLDKSIIEMRRISRNLMPETLKNLGIEIALKELCESMSHQHLTIQFEAFDISENIPFQTQLALYRITQESISNVIKYAQASNVIVQISQHNNLINLTIEDDGVGFDTYKIHYGMGLKNIENRIKLVEGSFEIISEVGEGTTINIECYA</sequence>
<keyword evidence="5" id="KW-0547">Nucleotide-binding</keyword>
<dbReference type="InterPro" id="IPR005467">
    <property type="entry name" value="His_kinase_dom"/>
</dbReference>
<protein>
    <recommendedName>
        <fullName evidence="2">histidine kinase</fullName>
        <ecNumber evidence="2">2.7.13.3</ecNumber>
    </recommendedName>
</protein>
<keyword evidence="8" id="KW-0902">Two-component regulatory system</keyword>
<accession>I0WEB7</accession>
<reference evidence="11 12" key="1">
    <citation type="journal article" date="2012" name="J. Bacteriol.">
        <title>Genome Sequence of the Halotolerant Bacterium Imtechella halotolerans K1T.</title>
        <authorList>
            <person name="Kumar S."/>
            <person name="Vikram S."/>
            <person name="Subramanian S."/>
            <person name="Raghava G.P."/>
            <person name="Pinnaka A.K."/>
        </authorList>
    </citation>
    <scope>NUCLEOTIDE SEQUENCE [LARGE SCALE GENOMIC DNA]</scope>
    <source>
        <strain evidence="11 12">K1</strain>
    </source>
</reference>
<dbReference type="AlphaFoldDB" id="I0WEB7"/>
<dbReference type="InterPro" id="IPR050482">
    <property type="entry name" value="Sensor_HK_TwoCompSys"/>
</dbReference>
<evidence type="ECO:0000256" key="7">
    <source>
        <dbReference type="ARBA" id="ARBA00022840"/>
    </source>
</evidence>
<keyword evidence="12" id="KW-1185">Reference proteome</keyword>
<dbReference type="Gene3D" id="3.30.565.10">
    <property type="entry name" value="Histidine kinase-like ATPase, C-terminal domain"/>
    <property type="match status" value="1"/>
</dbReference>
<keyword evidence="3" id="KW-0597">Phosphoprotein</keyword>
<name>I0WEB7_9FLAO</name>
<keyword evidence="9" id="KW-1133">Transmembrane helix</keyword>
<feature type="transmembrane region" description="Helical" evidence="9">
    <location>
        <begin position="411"/>
        <end position="432"/>
    </location>
</feature>
<keyword evidence="6 11" id="KW-0418">Kinase</keyword>
<dbReference type="Proteomes" id="UP000005938">
    <property type="component" value="Unassembled WGS sequence"/>
</dbReference>
<evidence type="ECO:0000313" key="12">
    <source>
        <dbReference type="Proteomes" id="UP000005938"/>
    </source>
</evidence>
<dbReference type="eggNOG" id="COG0457">
    <property type="taxonomic scope" value="Bacteria"/>
</dbReference>
<dbReference type="GO" id="GO:0046983">
    <property type="term" value="F:protein dimerization activity"/>
    <property type="evidence" value="ECO:0007669"/>
    <property type="project" value="InterPro"/>
</dbReference>
<dbReference type="InterPro" id="IPR036890">
    <property type="entry name" value="HATPase_C_sf"/>
</dbReference>
<dbReference type="CDD" id="cd16917">
    <property type="entry name" value="HATPase_UhpB-NarQ-NarX-like"/>
    <property type="match status" value="1"/>
</dbReference>
<keyword evidence="9" id="KW-0472">Membrane</keyword>
<evidence type="ECO:0000256" key="1">
    <source>
        <dbReference type="ARBA" id="ARBA00000085"/>
    </source>
</evidence>
<comment type="catalytic activity">
    <reaction evidence="1">
        <text>ATP + protein L-histidine = ADP + protein N-phospho-L-histidine.</text>
        <dbReference type="EC" id="2.7.13.3"/>
    </reaction>
</comment>
<evidence type="ECO:0000256" key="8">
    <source>
        <dbReference type="ARBA" id="ARBA00023012"/>
    </source>
</evidence>
<dbReference type="eggNOG" id="COG4585">
    <property type="taxonomic scope" value="Bacteria"/>
</dbReference>
<dbReference type="GO" id="GO:0016020">
    <property type="term" value="C:membrane"/>
    <property type="evidence" value="ECO:0007669"/>
    <property type="project" value="InterPro"/>
</dbReference>
<evidence type="ECO:0000256" key="2">
    <source>
        <dbReference type="ARBA" id="ARBA00012438"/>
    </source>
</evidence>
<dbReference type="RefSeq" id="WP_008239321.1">
    <property type="nucleotide sequence ID" value="NZ_AJJU01000009.1"/>
</dbReference>
<dbReference type="EMBL" id="AJJU01000009">
    <property type="protein sequence ID" value="EID74733.1"/>
    <property type="molecule type" value="Genomic_DNA"/>
</dbReference>
<dbReference type="InterPro" id="IPR003594">
    <property type="entry name" value="HATPase_dom"/>
</dbReference>
<proteinExistence type="predicted"/>
<dbReference type="InterPro" id="IPR011990">
    <property type="entry name" value="TPR-like_helical_dom_sf"/>
</dbReference>
<dbReference type="GO" id="GO:0005524">
    <property type="term" value="F:ATP binding"/>
    <property type="evidence" value="ECO:0007669"/>
    <property type="project" value="UniProtKB-KW"/>
</dbReference>
<dbReference type="OrthoDB" id="9778366at2"/>
<dbReference type="InterPro" id="IPR011712">
    <property type="entry name" value="Sig_transdc_His_kin_sub3_dim/P"/>
</dbReference>
<comment type="caution">
    <text evidence="11">The sequence shown here is derived from an EMBL/GenBank/DDBJ whole genome shotgun (WGS) entry which is preliminary data.</text>
</comment>
<dbReference type="InterPro" id="IPR019734">
    <property type="entry name" value="TPR_rpt"/>
</dbReference>
<evidence type="ECO:0000256" key="9">
    <source>
        <dbReference type="SAM" id="Phobius"/>
    </source>
</evidence>
<dbReference type="PATRIC" id="fig|946077.3.peg.1648"/>
<dbReference type="Pfam" id="PF02518">
    <property type="entry name" value="HATPase_c"/>
    <property type="match status" value="1"/>
</dbReference>
<keyword evidence="7" id="KW-0067">ATP-binding</keyword>
<feature type="domain" description="Histidine kinase" evidence="10">
    <location>
        <begin position="475"/>
        <end position="659"/>
    </location>
</feature>
<organism evidence="11 12">
    <name type="scientific">Imtechella halotolerans K1</name>
    <dbReference type="NCBI Taxonomy" id="946077"/>
    <lineage>
        <taxon>Bacteria</taxon>
        <taxon>Pseudomonadati</taxon>
        <taxon>Bacteroidota</taxon>
        <taxon>Flavobacteriia</taxon>
        <taxon>Flavobacteriales</taxon>
        <taxon>Flavobacteriaceae</taxon>
        <taxon>Imtechella</taxon>
    </lineage>
</organism>
<dbReference type="SUPFAM" id="SSF55874">
    <property type="entry name" value="ATPase domain of HSP90 chaperone/DNA topoisomerase II/histidine kinase"/>
    <property type="match status" value="1"/>
</dbReference>
<dbReference type="PROSITE" id="PS50109">
    <property type="entry name" value="HIS_KIN"/>
    <property type="match status" value="1"/>
</dbReference>
<dbReference type="Gene3D" id="1.20.5.1930">
    <property type="match status" value="1"/>
</dbReference>
<evidence type="ECO:0000256" key="3">
    <source>
        <dbReference type="ARBA" id="ARBA00022553"/>
    </source>
</evidence>
<dbReference type="PANTHER" id="PTHR24421:SF10">
    <property type="entry name" value="NITRATE_NITRITE SENSOR PROTEIN NARQ"/>
    <property type="match status" value="1"/>
</dbReference>
<dbReference type="PANTHER" id="PTHR24421">
    <property type="entry name" value="NITRATE/NITRITE SENSOR PROTEIN NARX-RELATED"/>
    <property type="match status" value="1"/>
</dbReference>
<dbReference type="EC" id="2.7.13.3" evidence="2"/>
<evidence type="ECO:0000256" key="5">
    <source>
        <dbReference type="ARBA" id="ARBA00022741"/>
    </source>
</evidence>
<evidence type="ECO:0000313" key="11">
    <source>
        <dbReference type="EMBL" id="EID74733.1"/>
    </source>
</evidence>
<evidence type="ECO:0000256" key="4">
    <source>
        <dbReference type="ARBA" id="ARBA00022679"/>
    </source>
</evidence>
<dbReference type="SMART" id="SM00028">
    <property type="entry name" value="TPR"/>
    <property type="match status" value="4"/>
</dbReference>
<dbReference type="Gene3D" id="1.25.40.10">
    <property type="entry name" value="Tetratricopeptide repeat domain"/>
    <property type="match status" value="2"/>
</dbReference>
<evidence type="ECO:0000256" key="6">
    <source>
        <dbReference type="ARBA" id="ARBA00022777"/>
    </source>
</evidence>
<dbReference type="Pfam" id="PF07730">
    <property type="entry name" value="HisKA_3"/>
    <property type="match status" value="1"/>
</dbReference>
<gene>
    <name evidence="11" type="ORF">W5A_08132</name>
</gene>
<dbReference type="GO" id="GO:0000155">
    <property type="term" value="F:phosphorelay sensor kinase activity"/>
    <property type="evidence" value="ECO:0007669"/>
    <property type="project" value="InterPro"/>
</dbReference>
<keyword evidence="9" id="KW-0812">Transmembrane</keyword>
<evidence type="ECO:0000259" key="10">
    <source>
        <dbReference type="PROSITE" id="PS50109"/>
    </source>
</evidence>